<sequence length="587" mass="67948">MGKKQVLSLVMIWICLMSISNISFANAQNQHLNEENGKEIGLIAGELAAQRDYINDHPKDWLKAYAEEEVRTISLYELDDQSYLTKYYFLRGFRKGFEEGYENGYRVLENQETTVTETNQKYRYAVSHGEFFGSLLGGQNGIKEYHGGKTNDWRRSVPSNTQLIREYSLNRDTEHYSNEFILSFKKAYQAAYTEAFRHANAENHRVTKEMGYIHGEEAGEEQGKVSGRIDFVDGRNSSWRAALPTDTEIIIQGNLMRGNSQYREGFIAGYKEGFKSGYTEFFQENNLSAILDNIKVTEVSMLGETISSTDEVLTVEIMPGAFYWETFFSVEKDTLPIYYLNTKRLEAATRKYSLEVENHLGAIELREPVTLSFTYYGTERAGIYQMINGEWRYLFSRIDGNTITTLIPKGVFSGGEYAVLIDQQYPELRDIYTHWASDEIYTFVRRFYVAGYPDRTFKPLENVSRGEFVTLLGRVLNWAPASKKVKEFKDVHEFGVFKSAILSAVDEGYIKGYPDETFKPKNPITYQEIEWIIQRVPGNNEFSWKEIQDSMMYEKYTRSDSRLSMKKNITRGEIIYMLYLLQEAGKL</sequence>
<feature type="domain" description="SLH" evidence="3">
    <location>
        <begin position="423"/>
        <end position="486"/>
    </location>
</feature>
<protein>
    <submittedName>
        <fullName evidence="4">Flagellar biosynthesis/type III secretory pathway protein FliH</fullName>
    </submittedName>
</protein>
<dbReference type="Pfam" id="PF00395">
    <property type="entry name" value="SLH"/>
    <property type="match status" value="2"/>
</dbReference>
<accession>A0ABS2NN34</accession>
<proteinExistence type="predicted"/>
<dbReference type="PANTHER" id="PTHR43308:SF5">
    <property type="entry name" value="S-LAYER PROTEIN _ PEPTIDOGLYCAN ENDO-BETA-N-ACETYLGLUCOSAMINIDASE"/>
    <property type="match status" value="1"/>
</dbReference>
<gene>
    <name evidence="4" type="ORF">JOC73_000498</name>
</gene>
<evidence type="ECO:0000313" key="5">
    <source>
        <dbReference type="Proteomes" id="UP001314796"/>
    </source>
</evidence>
<dbReference type="InterPro" id="IPR051465">
    <property type="entry name" value="Cell_Envelope_Struct_Comp"/>
</dbReference>
<dbReference type="PANTHER" id="PTHR43308">
    <property type="entry name" value="OUTER MEMBRANE PROTEIN ALPHA-RELATED"/>
    <property type="match status" value="1"/>
</dbReference>
<comment type="caution">
    <text evidence="4">The sequence shown here is derived from an EMBL/GenBank/DDBJ whole genome shotgun (WGS) entry which is preliminary data.</text>
</comment>
<dbReference type="Proteomes" id="UP001314796">
    <property type="component" value="Unassembled WGS sequence"/>
</dbReference>
<keyword evidence="1" id="KW-0677">Repeat</keyword>
<reference evidence="4 5" key="1">
    <citation type="submission" date="2021-01" db="EMBL/GenBank/DDBJ databases">
        <title>Genomic Encyclopedia of Type Strains, Phase IV (KMG-IV): sequencing the most valuable type-strain genomes for metagenomic binning, comparative biology and taxonomic classification.</title>
        <authorList>
            <person name="Goeker M."/>
        </authorList>
    </citation>
    <scope>NUCLEOTIDE SEQUENCE [LARGE SCALE GENOMIC DNA]</scope>
    <source>
        <strain evidence="4 5">DSM 25890</strain>
    </source>
</reference>
<dbReference type="PROSITE" id="PS51272">
    <property type="entry name" value="SLH"/>
    <property type="match status" value="2"/>
</dbReference>
<keyword evidence="4" id="KW-0282">Flagellum</keyword>
<dbReference type="InterPro" id="IPR001119">
    <property type="entry name" value="SLH_dom"/>
</dbReference>
<evidence type="ECO:0000313" key="4">
    <source>
        <dbReference type="EMBL" id="MBM7613989.1"/>
    </source>
</evidence>
<feature type="chain" id="PRO_5047329237" evidence="2">
    <location>
        <begin position="28"/>
        <end position="587"/>
    </location>
</feature>
<keyword evidence="4" id="KW-0969">Cilium</keyword>
<dbReference type="EMBL" id="JAFBEE010000002">
    <property type="protein sequence ID" value="MBM7613989.1"/>
    <property type="molecule type" value="Genomic_DNA"/>
</dbReference>
<evidence type="ECO:0000256" key="1">
    <source>
        <dbReference type="ARBA" id="ARBA00022737"/>
    </source>
</evidence>
<name>A0ABS2NN34_9FIRM</name>
<keyword evidence="4" id="KW-0966">Cell projection</keyword>
<keyword evidence="5" id="KW-1185">Reference proteome</keyword>
<organism evidence="4 5">
    <name type="scientific">Alkaliphilus hydrothermalis</name>
    <dbReference type="NCBI Taxonomy" id="1482730"/>
    <lineage>
        <taxon>Bacteria</taxon>
        <taxon>Bacillati</taxon>
        <taxon>Bacillota</taxon>
        <taxon>Clostridia</taxon>
        <taxon>Peptostreptococcales</taxon>
        <taxon>Natronincolaceae</taxon>
        <taxon>Alkaliphilus</taxon>
    </lineage>
</organism>
<feature type="signal peptide" evidence="2">
    <location>
        <begin position="1"/>
        <end position="27"/>
    </location>
</feature>
<evidence type="ECO:0000259" key="3">
    <source>
        <dbReference type="PROSITE" id="PS51272"/>
    </source>
</evidence>
<dbReference type="RefSeq" id="WP_204400270.1">
    <property type="nucleotide sequence ID" value="NZ_JAFBEE010000002.1"/>
</dbReference>
<keyword evidence="2" id="KW-0732">Signal</keyword>
<evidence type="ECO:0000256" key="2">
    <source>
        <dbReference type="SAM" id="SignalP"/>
    </source>
</evidence>
<feature type="domain" description="SLH" evidence="3">
    <location>
        <begin position="487"/>
        <end position="547"/>
    </location>
</feature>